<comment type="caution">
    <text evidence="1">The sequence shown here is derived from an EMBL/GenBank/DDBJ whole genome shotgun (WGS) entry which is preliminary data.</text>
</comment>
<sequence>MKENKKWKVNQTESFIKDLNEIPEEDREQVFDDLDKLFKGFKDGTIDPEKIGEPIDMEKLKEEEPELYEDLIKRSNNLK</sequence>
<protein>
    <submittedName>
        <fullName evidence="1">Uncharacterized protein</fullName>
    </submittedName>
</protein>
<name>A0A0F9QIB2_9ZZZZ</name>
<dbReference type="EMBL" id="LAZR01003981">
    <property type="protein sequence ID" value="KKN12896.1"/>
    <property type="molecule type" value="Genomic_DNA"/>
</dbReference>
<gene>
    <name evidence="1" type="ORF">LCGC14_1011920</name>
</gene>
<organism evidence="1">
    <name type="scientific">marine sediment metagenome</name>
    <dbReference type="NCBI Taxonomy" id="412755"/>
    <lineage>
        <taxon>unclassified sequences</taxon>
        <taxon>metagenomes</taxon>
        <taxon>ecological metagenomes</taxon>
    </lineage>
</organism>
<reference evidence="1" key="1">
    <citation type="journal article" date="2015" name="Nature">
        <title>Complex archaea that bridge the gap between prokaryotes and eukaryotes.</title>
        <authorList>
            <person name="Spang A."/>
            <person name="Saw J.H."/>
            <person name="Jorgensen S.L."/>
            <person name="Zaremba-Niedzwiedzka K."/>
            <person name="Martijn J."/>
            <person name="Lind A.E."/>
            <person name="van Eijk R."/>
            <person name="Schleper C."/>
            <person name="Guy L."/>
            <person name="Ettema T.J."/>
        </authorList>
    </citation>
    <scope>NUCLEOTIDE SEQUENCE</scope>
</reference>
<proteinExistence type="predicted"/>
<evidence type="ECO:0000313" key="1">
    <source>
        <dbReference type="EMBL" id="KKN12896.1"/>
    </source>
</evidence>
<accession>A0A0F9QIB2</accession>
<dbReference type="AlphaFoldDB" id="A0A0F9QIB2"/>